<comment type="similarity">
    <text evidence="2">Belongs to the CpsC/CapA family.</text>
</comment>
<comment type="subcellular location">
    <subcellularLocation>
        <location evidence="1">Cell membrane</location>
        <topology evidence="1">Multi-pass membrane protein</topology>
    </subcellularLocation>
</comment>
<evidence type="ECO:0000313" key="11">
    <source>
        <dbReference type="Proteomes" id="UP000183952"/>
    </source>
</evidence>
<keyword evidence="3" id="KW-1003">Cell membrane</keyword>
<dbReference type="GO" id="GO:0004713">
    <property type="term" value="F:protein tyrosine kinase activity"/>
    <property type="evidence" value="ECO:0007669"/>
    <property type="project" value="TreeGrafter"/>
</dbReference>
<dbReference type="InterPro" id="IPR032807">
    <property type="entry name" value="GNVR"/>
</dbReference>
<reference evidence="10 11" key="1">
    <citation type="submission" date="2016-11" db="EMBL/GenBank/DDBJ databases">
        <authorList>
            <person name="Jaros S."/>
            <person name="Januszkiewicz K."/>
            <person name="Wedrychowicz H."/>
        </authorList>
    </citation>
    <scope>NUCLEOTIDE SEQUENCE [LARGE SCALE GENOMIC DNA]</scope>
    <source>
        <strain evidence="10 11">DSM 3090</strain>
    </source>
</reference>
<feature type="domain" description="Tyrosine-protein kinase G-rich" evidence="9">
    <location>
        <begin position="151"/>
        <end position="192"/>
    </location>
</feature>
<evidence type="ECO:0000256" key="2">
    <source>
        <dbReference type="ARBA" id="ARBA00006683"/>
    </source>
</evidence>
<evidence type="ECO:0000313" key="10">
    <source>
        <dbReference type="EMBL" id="SHK14644.1"/>
    </source>
</evidence>
<dbReference type="Pfam" id="PF13807">
    <property type="entry name" value="GNVR"/>
    <property type="match status" value="1"/>
</dbReference>
<organism evidence="10 11">
    <name type="scientific">Hathewaya proteolytica DSM 3090</name>
    <dbReference type="NCBI Taxonomy" id="1121331"/>
    <lineage>
        <taxon>Bacteria</taxon>
        <taxon>Bacillati</taxon>
        <taxon>Bacillota</taxon>
        <taxon>Clostridia</taxon>
        <taxon>Eubacteriales</taxon>
        <taxon>Clostridiaceae</taxon>
        <taxon>Hathewaya</taxon>
    </lineage>
</organism>
<evidence type="ECO:0000259" key="8">
    <source>
        <dbReference type="Pfam" id="PF02706"/>
    </source>
</evidence>
<evidence type="ECO:0000256" key="4">
    <source>
        <dbReference type="ARBA" id="ARBA00022692"/>
    </source>
</evidence>
<dbReference type="RefSeq" id="WP_242942361.1">
    <property type="nucleotide sequence ID" value="NZ_FRAD01000015.1"/>
</dbReference>
<dbReference type="PANTHER" id="PTHR32309">
    <property type="entry name" value="TYROSINE-PROTEIN KINASE"/>
    <property type="match status" value="1"/>
</dbReference>
<dbReference type="InterPro" id="IPR003856">
    <property type="entry name" value="LPS_length_determ_N"/>
</dbReference>
<accession>A0A1M6Q340</accession>
<dbReference type="AlphaFoldDB" id="A0A1M6Q340"/>
<evidence type="ECO:0000256" key="7">
    <source>
        <dbReference type="SAM" id="Phobius"/>
    </source>
</evidence>
<dbReference type="GO" id="GO:0005886">
    <property type="term" value="C:plasma membrane"/>
    <property type="evidence" value="ECO:0007669"/>
    <property type="project" value="UniProtKB-SubCell"/>
</dbReference>
<evidence type="ECO:0000256" key="5">
    <source>
        <dbReference type="ARBA" id="ARBA00022989"/>
    </source>
</evidence>
<dbReference type="InterPro" id="IPR050445">
    <property type="entry name" value="Bact_polysacc_biosynth/exp"/>
</dbReference>
<feature type="transmembrane region" description="Helical" evidence="7">
    <location>
        <begin position="20"/>
        <end position="40"/>
    </location>
</feature>
<evidence type="ECO:0000256" key="3">
    <source>
        <dbReference type="ARBA" id="ARBA00022475"/>
    </source>
</evidence>
<gene>
    <name evidence="10" type="ORF">SAMN02745248_01879</name>
</gene>
<evidence type="ECO:0000256" key="1">
    <source>
        <dbReference type="ARBA" id="ARBA00004651"/>
    </source>
</evidence>
<dbReference type="Proteomes" id="UP000183952">
    <property type="component" value="Unassembled WGS sequence"/>
</dbReference>
<evidence type="ECO:0000256" key="6">
    <source>
        <dbReference type="ARBA" id="ARBA00023136"/>
    </source>
</evidence>
<protein>
    <submittedName>
        <fullName evidence="10">Capsular polysaccharide biosynthesis protein</fullName>
    </submittedName>
</protein>
<dbReference type="EMBL" id="FRAD01000015">
    <property type="protein sequence ID" value="SHK14644.1"/>
    <property type="molecule type" value="Genomic_DNA"/>
</dbReference>
<evidence type="ECO:0000259" key="9">
    <source>
        <dbReference type="Pfam" id="PF13807"/>
    </source>
</evidence>
<feature type="transmembrane region" description="Helical" evidence="7">
    <location>
        <begin position="175"/>
        <end position="196"/>
    </location>
</feature>
<sequence length="223" mass="24991">MEDSINIVDIMQIIKKRLKLVIIMPLFMAIIVGAISAILIKPTYEASTKLFIGKDDASSEKYSQSDIMMYQTLMKTYSEAIKTKDLMKKAVESKDYNIDVDGALDSLTVNTMPNTQILQIKFKNTEPTMAANIIEAVTDEFMKLSKELVPNGNTKVIEKVEVPTNPVSPNIKLNMIIAFFLGIIISFGIAFLMDFLDNTYKTKESIENELNIPVVGNISIHNQ</sequence>
<dbReference type="Pfam" id="PF02706">
    <property type="entry name" value="Wzz"/>
    <property type="match status" value="1"/>
</dbReference>
<keyword evidence="4 7" id="KW-0812">Transmembrane</keyword>
<keyword evidence="11" id="KW-1185">Reference proteome</keyword>
<name>A0A1M6Q340_9CLOT</name>
<dbReference type="PANTHER" id="PTHR32309:SF13">
    <property type="entry name" value="FERRIC ENTEROBACTIN TRANSPORT PROTEIN FEPE"/>
    <property type="match status" value="1"/>
</dbReference>
<keyword evidence="6 7" id="KW-0472">Membrane</keyword>
<proteinExistence type="inferred from homology"/>
<feature type="domain" description="Polysaccharide chain length determinant N-terminal" evidence="8">
    <location>
        <begin position="3"/>
        <end position="92"/>
    </location>
</feature>
<dbReference type="STRING" id="1121331.SAMN02745248_01879"/>
<keyword evidence="5 7" id="KW-1133">Transmembrane helix</keyword>